<evidence type="ECO:0008006" key="3">
    <source>
        <dbReference type="Google" id="ProtNLM"/>
    </source>
</evidence>
<protein>
    <recommendedName>
        <fullName evidence="3">SbsA Ig-like domain-containing protein</fullName>
    </recommendedName>
</protein>
<proteinExistence type="predicted"/>
<name>A0ABN1ITI9_9FLAO</name>
<reference evidence="1 2" key="1">
    <citation type="journal article" date="2019" name="Int. J. Syst. Evol. Microbiol.">
        <title>The Global Catalogue of Microorganisms (GCM) 10K type strain sequencing project: providing services to taxonomists for standard genome sequencing and annotation.</title>
        <authorList>
            <consortium name="The Broad Institute Genomics Platform"/>
            <consortium name="The Broad Institute Genome Sequencing Center for Infectious Disease"/>
            <person name="Wu L."/>
            <person name="Ma J."/>
        </authorList>
    </citation>
    <scope>NUCLEOTIDE SEQUENCE [LARGE SCALE GENOMIC DNA]</scope>
    <source>
        <strain evidence="1 2">JCM 15974</strain>
    </source>
</reference>
<comment type="caution">
    <text evidence="1">The sequence shown here is derived from an EMBL/GenBank/DDBJ whole genome shotgun (WGS) entry which is preliminary data.</text>
</comment>
<dbReference type="EMBL" id="BAAAGE010000002">
    <property type="protein sequence ID" value="GAA0720981.1"/>
    <property type="molecule type" value="Genomic_DNA"/>
</dbReference>
<organism evidence="1 2">
    <name type="scientific">Aquimarina litoralis</name>
    <dbReference type="NCBI Taxonomy" id="584605"/>
    <lineage>
        <taxon>Bacteria</taxon>
        <taxon>Pseudomonadati</taxon>
        <taxon>Bacteroidota</taxon>
        <taxon>Flavobacteriia</taxon>
        <taxon>Flavobacteriales</taxon>
        <taxon>Flavobacteriaceae</taxon>
        <taxon>Aquimarina</taxon>
    </lineage>
</organism>
<evidence type="ECO:0000313" key="1">
    <source>
        <dbReference type="EMBL" id="GAA0720981.1"/>
    </source>
</evidence>
<gene>
    <name evidence="1" type="ORF">GCM10009430_21740</name>
</gene>
<keyword evidence="2" id="KW-1185">Reference proteome</keyword>
<evidence type="ECO:0000313" key="2">
    <source>
        <dbReference type="Proteomes" id="UP001501758"/>
    </source>
</evidence>
<dbReference type="RefSeq" id="WP_343912335.1">
    <property type="nucleotide sequence ID" value="NZ_BAAAGE010000002.1"/>
</dbReference>
<sequence>MKYTLIFLLILSSDLLSQKKYDFIFTKDKITIPNYDDSLESKVYLYNGEIEEDFITSATPILGKTFFQEDLLHFSPIIPLGWDRIYTLVYNHSITYFKIPLPKSYNKLYVEEIYPTSSKLPSNILKWYIKFSNPINRNNVYNYLHFINAKGDTLSRAILPLENLLINKDKTLVTLWIEPGRQKRKLIPNQLLGSVFTSGENYRIIISKNIKDSNGVSMQKDYVKNFSIIDADRSKPNITQWHLEHPEKESLSPLIIKCYEPLDYGSVLENINISYKNQIIRGTWELSNNERIIQFLPKKKWKLGNYRINFNQTIEDLAGNNLSRLFDNEIDNSEDVNVTNQEHIIEFSIYE</sequence>
<dbReference type="Proteomes" id="UP001501758">
    <property type="component" value="Unassembled WGS sequence"/>
</dbReference>
<accession>A0ABN1ITI9</accession>